<dbReference type="STRING" id="137246.A0A401SNR8"/>
<sequence>MSNVICSVVLGKRFHYEDQTFTRLTHLIDESMKMQISKWAQGTLVLLNMESVLSEEKRWRDPKHFNPENFLKENGEFFKPDAFIPFSLGE</sequence>
<evidence type="ECO:0000313" key="6">
    <source>
        <dbReference type="Proteomes" id="UP000287033"/>
    </source>
</evidence>
<evidence type="ECO:0000256" key="4">
    <source>
        <dbReference type="ARBA" id="ARBA00023004"/>
    </source>
</evidence>
<dbReference type="GO" id="GO:0020037">
    <property type="term" value="F:heme binding"/>
    <property type="evidence" value="ECO:0007669"/>
    <property type="project" value="InterPro"/>
</dbReference>
<dbReference type="Gene3D" id="1.10.630.10">
    <property type="entry name" value="Cytochrome P450"/>
    <property type="match status" value="1"/>
</dbReference>
<evidence type="ECO:0008006" key="7">
    <source>
        <dbReference type="Google" id="ProtNLM"/>
    </source>
</evidence>
<dbReference type="Pfam" id="PF00067">
    <property type="entry name" value="p450"/>
    <property type="match status" value="1"/>
</dbReference>
<dbReference type="GO" id="GO:0006805">
    <property type="term" value="P:xenobiotic metabolic process"/>
    <property type="evidence" value="ECO:0007669"/>
    <property type="project" value="TreeGrafter"/>
</dbReference>
<comment type="cofactor">
    <cofactor evidence="1">
        <name>heme</name>
        <dbReference type="ChEBI" id="CHEBI:30413"/>
    </cofactor>
</comment>
<gene>
    <name evidence="5" type="ORF">chiPu_0010492</name>
</gene>
<dbReference type="EMBL" id="BEZZ01000408">
    <property type="protein sequence ID" value="GCC32032.1"/>
    <property type="molecule type" value="Genomic_DNA"/>
</dbReference>
<organism evidence="5 6">
    <name type="scientific">Chiloscyllium punctatum</name>
    <name type="common">Brownbanded bambooshark</name>
    <name type="synonym">Hemiscyllium punctatum</name>
    <dbReference type="NCBI Taxonomy" id="137246"/>
    <lineage>
        <taxon>Eukaryota</taxon>
        <taxon>Metazoa</taxon>
        <taxon>Chordata</taxon>
        <taxon>Craniata</taxon>
        <taxon>Vertebrata</taxon>
        <taxon>Chondrichthyes</taxon>
        <taxon>Elasmobranchii</taxon>
        <taxon>Galeomorphii</taxon>
        <taxon>Galeoidea</taxon>
        <taxon>Orectolobiformes</taxon>
        <taxon>Hemiscylliidae</taxon>
        <taxon>Chiloscyllium</taxon>
    </lineage>
</organism>
<dbReference type="InterPro" id="IPR002401">
    <property type="entry name" value="Cyt_P450_E_grp-I"/>
</dbReference>
<name>A0A401SNR8_CHIPU</name>
<proteinExistence type="inferred from homology"/>
<accession>A0A401SNR8</accession>
<dbReference type="InterPro" id="IPR001128">
    <property type="entry name" value="Cyt_P450"/>
</dbReference>
<dbReference type="Proteomes" id="UP000287033">
    <property type="component" value="Unassembled WGS sequence"/>
</dbReference>
<reference evidence="5 6" key="1">
    <citation type="journal article" date="2018" name="Nat. Ecol. Evol.">
        <title>Shark genomes provide insights into elasmobranch evolution and the origin of vertebrates.</title>
        <authorList>
            <person name="Hara Y"/>
            <person name="Yamaguchi K"/>
            <person name="Onimaru K"/>
            <person name="Kadota M"/>
            <person name="Koyanagi M"/>
            <person name="Keeley SD"/>
            <person name="Tatsumi K"/>
            <person name="Tanaka K"/>
            <person name="Motone F"/>
            <person name="Kageyama Y"/>
            <person name="Nozu R"/>
            <person name="Adachi N"/>
            <person name="Nishimura O"/>
            <person name="Nakagawa R"/>
            <person name="Tanegashima C"/>
            <person name="Kiyatake I"/>
            <person name="Matsumoto R"/>
            <person name="Murakumo K"/>
            <person name="Nishida K"/>
            <person name="Terakita A"/>
            <person name="Kuratani S"/>
            <person name="Sato K"/>
            <person name="Hyodo S Kuraku.S."/>
        </authorList>
    </citation>
    <scope>NUCLEOTIDE SEQUENCE [LARGE SCALE GENOMIC DNA]</scope>
</reference>
<comment type="caution">
    <text evidence="5">The sequence shown here is derived from an EMBL/GenBank/DDBJ whole genome shotgun (WGS) entry which is preliminary data.</text>
</comment>
<dbReference type="PRINTS" id="PR00463">
    <property type="entry name" value="EP450I"/>
</dbReference>
<evidence type="ECO:0000256" key="1">
    <source>
        <dbReference type="ARBA" id="ARBA00001971"/>
    </source>
</evidence>
<keyword evidence="3" id="KW-0479">Metal-binding</keyword>
<keyword evidence="4" id="KW-0408">Iron</keyword>
<dbReference type="GO" id="GO:0005737">
    <property type="term" value="C:cytoplasm"/>
    <property type="evidence" value="ECO:0007669"/>
    <property type="project" value="TreeGrafter"/>
</dbReference>
<dbReference type="PANTHER" id="PTHR24300">
    <property type="entry name" value="CYTOCHROME P450 508A4-RELATED"/>
    <property type="match status" value="1"/>
</dbReference>
<dbReference type="InterPro" id="IPR050182">
    <property type="entry name" value="Cytochrome_P450_fam2"/>
</dbReference>
<evidence type="ECO:0000256" key="2">
    <source>
        <dbReference type="ARBA" id="ARBA00010617"/>
    </source>
</evidence>
<dbReference type="PANTHER" id="PTHR24300:SF375">
    <property type="entry name" value="CYTOCHROME P450 FAMILY"/>
    <property type="match status" value="1"/>
</dbReference>
<protein>
    <recommendedName>
        <fullName evidence="7">Cytochrome P450</fullName>
    </recommendedName>
</protein>
<dbReference type="AlphaFoldDB" id="A0A401SNR8"/>
<dbReference type="InterPro" id="IPR036396">
    <property type="entry name" value="Cyt_P450_sf"/>
</dbReference>
<dbReference type="GO" id="GO:0006082">
    <property type="term" value="P:organic acid metabolic process"/>
    <property type="evidence" value="ECO:0007669"/>
    <property type="project" value="TreeGrafter"/>
</dbReference>
<dbReference type="GO" id="GO:0016712">
    <property type="term" value="F:oxidoreductase activity, acting on paired donors, with incorporation or reduction of molecular oxygen, reduced flavin or flavoprotein as one donor, and incorporation of one atom of oxygen"/>
    <property type="evidence" value="ECO:0007669"/>
    <property type="project" value="TreeGrafter"/>
</dbReference>
<evidence type="ECO:0000256" key="3">
    <source>
        <dbReference type="ARBA" id="ARBA00022723"/>
    </source>
</evidence>
<dbReference type="OrthoDB" id="2789670at2759"/>
<dbReference type="GO" id="GO:0005506">
    <property type="term" value="F:iron ion binding"/>
    <property type="evidence" value="ECO:0007669"/>
    <property type="project" value="InterPro"/>
</dbReference>
<comment type="similarity">
    <text evidence="2">Belongs to the cytochrome P450 family.</text>
</comment>
<evidence type="ECO:0000313" key="5">
    <source>
        <dbReference type="EMBL" id="GCC32032.1"/>
    </source>
</evidence>
<dbReference type="SUPFAM" id="SSF48264">
    <property type="entry name" value="Cytochrome P450"/>
    <property type="match status" value="1"/>
</dbReference>
<keyword evidence="6" id="KW-1185">Reference proteome</keyword>